<feature type="transmembrane region" description="Helical" evidence="1">
    <location>
        <begin position="210"/>
        <end position="231"/>
    </location>
</feature>
<dbReference type="InterPro" id="IPR011737">
    <property type="entry name" value="CHP02206_TP0381"/>
</dbReference>
<dbReference type="RefSeq" id="WP_036780128.1">
    <property type="nucleotide sequence ID" value="NZ_AVBG01000002.1"/>
</dbReference>
<keyword evidence="3" id="KW-1185">Reference proteome</keyword>
<dbReference type="eggNOG" id="COG5522">
    <property type="taxonomic scope" value="Bacteria"/>
</dbReference>
<comment type="caution">
    <text evidence="2">The sequence shown here is derived from an EMBL/GenBank/DDBJ whole genome shotgun (WGS) entry which is preliminary data.</text>
</comment>
<evidence type="ECO:0000313" key="3">
    <source>
        <dbReference type="Proteomes" id="UP000030153"/>
    </source>
</evidence>
<gene>
    <name evidence="2" type="ORF">N780_14010</name>
</gene>
<dbReference type="NCBIfam" id="TIGR02206">
    <property type="entry name" value="intg_mem_TP0381"/>
    <property type="match status" value="1"/>
</dbReference>
<feature type="transmembrane region" description="Helical" evidence="1">
    <location>
        <begin position="81"/>
        <end position="99"/>
    </location>
</feature>
<protein>
    <submittedName>
        <fullName evidence="2">ABC transporter permease</fullName>
    </submittedName>
</protein>
<evidence type="ECO:0000256" key="1">
    <source>
        <dbReference type="SAM" id="Phobius"/>
    </source>
</evidence>
<dbReference type="Pfam" id="PF14808">
    <property type="entry name" value="TMEM164"/>
    <property type="match status" value="1"/>
</dbReference>
<name>A0A0A2VFU2_9BACI</name>
<feature type="transmembrane region" description="Helical" evidence="1">
    <location>
        <begin position="106"/>
        <end position="123"/>
    </location>
</feature>
<sequence length="247" mass="28496">MGRWFSNEVHQPFEPLMTSHIIILSLFFAGLLTLILSYRLFKRSTRYTTFIRWTLFTILLLSELTYQIFAISNDIWSTREFVPLHLCGVASILAMIALITRNKALIQFNFFIGIIPAFLALLTPELPNAFPHYRFLKFFSHHMAISWASLFLILTSNVTITFRSLLGTFGVLNLYAIVIFFVNREIGSNYLFLSSAPTAETPLDLLGSGVWYYINLELLTFSVFLLLYCVYRVTQSRKNPFKEALAE</sequence>
<feature type="transmembrane region" description="Helical" evidence="1">
    <location>
        <begin position="165"/>
        <end position="182"/>
    </location>
</feature>
<dbReference type="EMBL" id="AVBG01000002">
    <property type="protein sequence ID" value="KGP92505.1"/>
    <property type="molecule type" value="Genomic_DNA"/>
</dbReference>
<organism evidence="2 3">
    <name type="scientific">Pontibacillus chungwhensis BH030062</name>
    <dbReference type="NCBI Taxonomy" id="1385513"/>
    <lineage>
        <taxon>Bacteria</taxon>
        <taxon>Bacillati</taxon>
        <taxon>Bacillota</taxon>
        <taxon>Bacilli</taxon>
        <taxon>Bacillales</taxon>
        <taxon>Bacillaceae</taxon>
        <taxon>Pontibacillus</taxon>
    </lineage>
</organism>
<evidence type="ECO:0000313" key="2">
    <source>
        <dbReference type="EMBL" id="KGP92505.1"/>
    </source>
</evidence>
<dbReference type="OrthoDB" id="9813172at2"/>
<keyword evidence="1" id="KW-0812">Transmembrane</keyword>
<reference evidence="2 3" key="1">
    <citation type="submission" date="2013-08" db="EMBL/GenBank/DDBJ databases">
        <title>Genome of Pontibacillus chungwhensis.</title>
        <authorList>
            <person name="Wang Q."/>
            <person name="Wang G."/>
        </authorList>
    </citation>
    <scope>NUCLEOTIDE SEQUENCE [LARGE SCALE GENOMIC DNA]</scope>
    <source>
        <strain evidence="2 3">BH030062</strain>
    </source>
</reference>
<proteinExistence type="predicted"/>
<keyword evidence="1" id="KW-0472">Membrane</keyword>
<keyword evidence="1" id="KW-1133">Transmembrane helix</keyword>
<feature type="transmembrane region" description="Helical" evidence="1">
    <location>
        <begin position="135"/>
        <end position="153"/>
    </location>
</feature>
<dbReference type="AlphaFoldDB" id="A0A0A2VFU2"/>
<accession>A0A0A2VFU2</accession>
<dbReference type="STRING" id="1385513.N780_14010"/>
<feature type="transmembrane region" description="Helical" evidence="1">
    <location>
        <begin position="20"/>
        <end position="38"/>
    </location>
</feature>
<feature type="transmembrane region" description="Helical" evidence="1">
    <location>
        <begin position="50"/>
        <end position="69"/>
    </location>
</feature>
<dbReference type="Proteomes" id="UP000030153">
    <property type="component" value="Unassembled WGS sequence"/>
</dbReference>